<evidence type="ECO:0000256" key="13">
    <source>
        <dbReference type="ARBA" id="ARBA00040794"/>
    </source>
</evidence>
<evidence type="ECO:0000256" key="12">
    <source>
        <dbReference type="ARBA" id="ARBA00038905"/>
    </source>
</evidence>
<dbReference type="InterPro" id="IPR000086">
    <property type="entry name" value="NUDIX_hydrolase_dom"/>
</dbReference>
<accession>A0A1G6W7Y1</accession>
<dbReference type="InterPro" id="IPR000182">
    <property type="entry name" value="GNAT_dom"/>
</dbReference>
<evidence type="ECO:0000313" key="19">
    <source>
        <dbReference type="EMBL" id="SDD61941.1"/>
    </source>
</evidence>
<dbReference type="PROSITE" id="PS51186">
    <property type="entry name" value="GNAT"/>
    <property type="match status" value="1"/>
</dbReference>
<protein>
    <recommendedName>
        <fullName evidence="13">8-oxo-dGTP diphosphatase</fullName>
        <ecNumber evidence="12">3.6.1.55</ecNumber>
    </recommendedName>
    <alternativeName>
        <fullName evidence="16">7,8-dihydro-8-oxoguanine-triphosphatase</fullName>
    </alternativeName>
    <alternativeName>
        <fullName evidence="15">Mutator protein MutT</fullName>
    </alternativeName>
    <alternativeName>
        <fullName evidence="14">dGTP pyrophosphohydrolase</fullName>
    </alternativeName>
</protein>
<evidence type="ECO:0000259" key="18">
    <source>
        <dbReference type="PROSITE" id="PS51462"/>
    </source>
</evidence>
<dbReference type="GO" id="GO:0006260">
    <property type="term" value="P:DNA replication"/>
    <property type="evidence" value="ECO:0007669"/>
    <property type="project" value="UniProtKB-KW"/>
</dbReference>
<evidence type="ECO:0000259" key="17">
    <source>
        <dbReference type="PROSITE" id="PS51186"/>
    </source>
</evidence>
<dbReference type="Gene3D" id="3.90.79.10">
    <property type="entry name" value="Nucleoside Triphosphate Pyrophosphohydrolase"/>
    <property type="match status" value="1"/>
</dbReference>
<dbReference type="PRINTS" id="PR00502">
    <property type="entry name" value="NUDIXFAMILY"/>
</dbReference>
<keyword evidence="3" id="KW-0515">Mutator protein</keyword>
<keyword evidence="6" id="KW-0227">DNA damage</keyword>
<dbReference type="STRING" id="69960.SAMN05421720_10162"/>
<dbReference type="FunFam" id="3.90.79.10:FF:000014">
    <property type="entry name" value="8-oxo-dGTP diphosphatase MutT"/>
    <property type="match status" value="1"/>
</dbReference>
<evidence type="ECO:0000313" key="20">
    <source>
        <dbReference type="Proteomes" id="UP000199412"/>
    </source>
</evidence>
<dbReference type="Pfam" id="PF14815">
    <property type="entry name" value="NUDIX_4"/>
    <property type="match status" value="1"/>
</dbReference>
<dbReference type="Pfam" id="PF13302">
    <property type="entry name" value="Acetyltransf_3"/>
    <property type="match status" value="1"/>
</dbReference>
<gene>
    <name evidence="19" type="ORF">SAMN05421720_10162</name>
</gene>
<dbReference type="GO" id="GO:0008413">
    <property type="term" value="F:8-oxo-7,8-dihydroguanosine triphosphate pyrophosphatase activity"/>
    <property type="evidence" value="ECO:0007669"/>
    <property type="project" value="TreeGrafter"/>
</dbReference>
<keyword evidence="4" id="KW-0235">DNA replication</keyword>
<dbReference type="EC" id="3.6.1.55" evidence="12"/>
<dbReference type="GO" id="GO:0044716">
    <property type="term" value="F:8-oxo-GDP phosphatase activity"/>
    <property type="evidence" value="ECO:0007669"/>
    <property type="project" value="TreeGrafter"/>
</dbReference>
<evidence type="ECO:0000256" key="15">
    <source>
        <dbReference type="ARBA" id="ARBA00041979"/>
    </source>
</evidence>
<dbReference type="PROSITE" id="PS51462">
    <property type="entry name" value="NUDIX"/>
    <property type="match status" value="1"/>
</dbReference>
<dbReference type="PANTHER" id="PTHR47707">
    <property type="entry name" value="8-OXO-DGTP DIPHOSPHATASE"/>
    <property type="match status" value="1"/>
</dbReference>
<evidence type="ECO:0000256" key="3">
    <source>
        <dbReference type="ARBA" id="ARBA00022457"/>
    </source>
</evidence>
<dbReference type="AlphaFoldDB" id="A0A1G6W7Y1"/>
<dbReference type="PANTHER" id="PTHR47707:SF1">
    <property type="entry name" value="NUDIX HYDROLASE FAMILY PROTEIN"/>
    <property type="match status" value="1"/>
</dbReference>
<dbReference type="GO" id="GO:0035539">
    <property type="term" value="F:8-oxo-7,8-dihydrodeoxyguanosine triphosphate pyrophosphatase activity"/>
    <property type="evidence" value="ECO:0007669"/>
    <property type="project" value="UniProtKB-EC"/>
</dbReference>
<proteinExistence type="inferred from homology"/>
<evidence type="ECO:0000256" key="7">
    <source>
        <dbReference type="ARBA" id="ARBA00022801"/>
    </source>
</evidence>
<comment type="catalytic activity">
    <reaction evidence="11">
        <text>8-oxo-GTP + H2O = 8-oxo-GMP + diphosphate + H(+)</text>
        <dbReference type="Rhea" id="RHEA:67616"/>
        <dbReference type="ChEBI" id="CHEBI:15377"/>
        <dbReference type="ChEBI" id="CHEBI:15378"/>
        <dbReference type="ChEBI" id="CHEBI:33019"/>
        <dbReference type="ChEBI" id="CHEBI:143553"/>
        <dbReference type="ChEBI" id="CHEBI:145694"/>
    </reaction>
</comment>
<comment type="catalytic activity">
    <reaction evidence="10">
        <text>8-oxo-dGTP + H2O = 8-oxo-dGMP + diphosphate + H(+)</text>
        <dbReference type="Rhea" id="RHEA:31575"/>
        <dbReference type="ChEBI" id="CHEBI:15377"/>
        <dbReference type="ChEBI" id="CHEBI:15378"/>
        <dbReference type="ChEBI" id="CHEBI:33019"/>
        <dbReference type="ChEBI" id="CHEBI:63224"/>
        <dbReference type="ChEBI" id="CHEBI:77896"/>
        <dbReference type="EC" id="3.6.1.55"/>
    </reaction>
</comment>
<dbReference type="SUPFAM" id="SSF55811">
    <property type="entry name" value="Nudix"/>
    <property type="match status" value="1"/>
</dbReference>
<comment type="cofactor">
    <cofactor evidence="1">
        <name>Mg(2+)</name>
        <dbReference type="ChEBI" id="CHEBI:18420"/>
    </cofactor>
</comment>
<dbReference type="GO" id="GO:0006281">
    <property type="term" value="P:DNA repair"/>
    <property type="evidence" value="ECO:0007669"/>
    <property type="project" value="UniProtKB-KW"/>
</dbReference>
<dbReference type="GO" id="GO:0046872">
    <property type="term" value="F:metal ion binding"/>
    <property type="evidence" value="ECO:0007669"/>
    <property type="project" value="UniProtKB-KW"/>
</dbReference>
<dbReference type="CDD" id="cd03425">
    <property type="entry name" value="NUDIX_MutT_NudA_like"/>
    <property type="match status" value="1"/>
</dbReference>
<dbReference type="GO" id="GO:0044715">
    <property type="term" value="F:8-oxo-dGDP phosphatase activity"/>
    <property type="evidence" value="ECO:0007669"/>
    <property type="project" value="TreeGrafter"/>
</dbReference>
<dbReference type="InterPro" id="IPR016181">
    <property type="entry name" value="Acyl_CoA_acyltransferase"/>
</dbReference>
<dbReference type="GO" id="GO:0016747">
    <property type="term" value="F:acyltransferase activity, transferring groups other than amino-acyl groups"/>
    <property type="evidence" value="ECO:0007669"/>
    <property type="project" value="InterPro"/>
</dbReference>
<dbReference type="InterPro" id="IPR047127">
    <property type="entry name" value="MutT-like"/>
</dbReference>
<organism evidence="19 20">
    <name type="scientific">Rhodospira trueperi</name>
    <dbReference type="NCBI Taxonomy" id="69960"/>
    <lineage>
        <taxon>Bacteria</taxon>
        <taxon>Pseudomonadati</taxon>
        <taxon>Pseudomonadota</taxon>
        <taxon>Alphaproteobacteria</taxon>
        <taxon>Rhodospirillales</taxon>
        <taxon>Rhodospirillaceae</taxon>
        <taxon>Rhodospira</taxon>
    </lineage>
</organism>
<dbReference type="PROSITE" id="PS00893">
    <property type="entry name" value="NUDIX_BOX"/>
    <property type="match status" value="1"/>
</dbReference>
<keyword evidence="5" id="KW-0479">Metal-binding</keyword>
<evidence type="ECO:0000256" key="5">
    <source>
        <dbReference type="ARBA" id="ARBA00022723"/>
    </source>
</evidence>
<evidence type="ECO:0000256" key="14">
    <source>
        <dbReference type="ARBA" id="ARBA00041592"/>
    </source>
</evidence>
<dbReference type="Proteomes" id="UP000199412">
    <property type="component" value="Unassembled WGS sequence"/>
</dbReference>
<evidence type="ECO:0000256" key="8">
    <source>
        <dbReference type="ARBA" id="ARBA00022842"/>
    </source>
</evidence>
<feature type="domain" description="N-acetyltransferase" evidence="17">
    <location>
        <begin position="39"/>
        <end position="201"/>
    </location>
</feature>
<evidence type="ECO:0000256" key="10">
    <source>
        <dbReference type="ARBA" id="ARBA00035861"/>
    </source>
</evidence>
<evidence type="ECO:0000256" key="1">
    <source>
        <dbReference type="ARBA" id="ARBA00001946"/>
    </source>
</evidence>
<dbReference type="InterPro" id="IPR020476">
    <property type="entry name" value="Nudix_hydrolase"/>
</dbReference>
<dbReference type="EMBL" id="FNAP01000001">
    <property type="protein sequence ID" value="SDD61941.1"/>
    <property type="molecule type" value="Genomic_DNA"/>
</dbReference>
<evidence type="ECO:0000256" key="11">
    <source>
        <dbReference type="ARBA" id="ARBA00036904"/>
    </source>
</evidence>
<evidence type="ECO:0000256" key="4">
    <source>
        <dbReference type="ARBA" id="ARBA00022705"/>
    </source>
</evidence>
<feature type="domain" description="Nudix hydrolase" evidence="18">
    <location>
        <begin position="216"/>
        <end position="346"/>
    </location>
</feature>
<keyword evidence="20" id="KW-1185">Reference proteome</keyword>
<evidence type="ECO:0000256" key="2">
    <source>
        <dbReference type="ARBA" id="ARBA00005582"/>
    </source>
</evidence>
<keyword evidence="8" id="KW-0460">Magnesium</keyword>
<sequence>MPITEADASALDPDTARALAARLAEGGCEAALPLVTDRMILRPPVAEDASVLADLAGAWSVARYTGRIPHPYGLEDAYAWISLEAGLRAEGTAVSLLMTDRTTGTVMGAVGLNWNGSWPAAELGYWIGEPYRGRGLAAEAARAMLTLAFEPLDLAEVFASAQPENTASLWVLDKLGIRPDGRRMRVNAVARGEVWDHERRSIDRAAWEADRAKRARLVLVVAAALVDRDGRVLLTRRPEGKPMAGLWEFPGGKVHEGETPERALIRELHEELGLDVRHACLAPLTFASHAYPDFHLLMPLFVLRSWHGRPTPREGQDIAWVRAARLRDYPMPPADPPLIPALQDLLLV</sequence>
<evidence type="ECO:0000256" key="6">
    <source>
        <dbReference type="ARBA" id="ARBA00022763"/>
    </source>
</evidence>
<dbReference type="InterPro" id="IPR020084">
    <property type="entry name" value="NUDIX_hydrolase_CS"/>
</dbReference>
<reference evidence="19 20" key="1">
    <citation type="submission" date="2016-10" db="EMBL/GenBank/DDBJ databases">
        <authorList>
            <person name="de Groot N.N."/>
        </authorList>
    </citation>
    <scope>NUCLEOTIDE SEQUENCE [LARGE SCALE GENOMIC DNA]</scope>
    <source>
        <strain evidence="19 20">ATCC 700224</strain>
    </source>
</reference>
<dbReference type="Gene3D" id="3.40.630.30">
    <property type="match status" value="1"/>
</dbReference>
<dbReference type="InterPro" id="IPR029119">
    <property type="entry name" value="MutY_C"/>
</dbReference>
<dbReference type="InterPro" id="IPR015797">
    <property type="entry name" value="NUDIX_hydrolase-like_dom_sf"/>
</dbReference>
<dbReference type="SUPFAM" id="SSF55729">
    <property type="entry name" value="Acyl-CoA N-acyltransferases (Nat)"/>
    <property type="match status" value="1"/>
</dbReference>
<comment type="similarity">
    <text evidence="2">Belongs to the Nudix hydrolase family.</text>
</comment>
<evidence type="ECO:0000256" key="9">
    <source>
        <dbReference type="ARBA" id="ARBA00023204"/>
    </source>
</evidence>
<name>A0A1G6W7Y1_9PROT</name>
<keyword evidence="7" id="KW-0378">Hydrolase</keyword>
<evidence type="ECO:0000256" key="16">
    <source>
        <dbReference type="ARBA" id="ARBA00042798"/>
    </source>
</evidence>
<keyword evidence="9" id="KW-0234">DNA repair</keyword>